<dbReference type="Gene3D" id="3.30.70.270">
    <property type="match status" value="1"/>
</dbReference>
<comment type="caution">
    <text evidence="8">The sequence shown here is derived from an EMBL/GenBank/DDBJ whole genome shotgun (WGS) entry which is preliminary data.</text>
</comment>
<dbReference type="CDD" id="cd09274">
    <property type="entry name" value="RNase_HI_RT_Ty3"/>
    <property type="match status" value="1"/>
</dbReference>
<dbReference type="SUPFAM" id="SSF56672">
    <property type="entry name" value="DNA/RNA polymerases"/>
    <property type="match status" value="1"/>
</dbReference>
<evidence type="ECO:0000256" key="5">
    <source>
        <dbReference type="ARBA" id="ARBA00022801"/>
    </source>
</evidence>
<organism evidence="8 9">
    <name type="scientific">Coilia grayii</name>
    <name type="common">Gray's grenadier anchovy</name>
    <dbReference type="NCBI Taxonomy" id="363190"/>
    <lineage>
        <taxon>Eukaryota</taxon>
        <taxon>Metazoa</taxon>
        <taxon>Chordata</taxon>
        <taxon>Craniata</taxon>
        <taxon>Vertebrata</taxon>
        <taxon>Euteleostomi</taxon>
        <taxon>Actinopterygii</taxon>
        <taxon>Neopterygii</taxon>
        <taxon>Teleostei</taxon>
        <taxon>Clupei</taxon>
        <taxon>Clupeiformes</taxon>
        <taxon>Clupeoidei</taxon>
        <taxon>Engraulidae</taxon>
        <taxon>Coilinae</taxon>
        <taxon>Coilia</taxon>
    </lineage>
</organism>
<dbReference type="GO" id="GO:0003964">
    <property type="term" value="F:RNA-directed DNA polymerase activity"/>
    <property type="evidence" value="ECO:0007669"/>
    <property type="project" value="UniProtKB-KW"/>
</dbReference>
<dbReference type="GO" id="GO:0004519">
    <property type="term" value="F:endonuclease activity"/>
    <property type="evidence" value="ECO:0007669"/>
    <property type="project" value="UniProtKB-KW"/>
</dbReference>
<evidence type="ECO:0000256" key="1">
    <source>
        <dbReference type="ARBA" id="ARBA00022679"/>
    </source>
</evidence>
<dbReference type="InterPro" id="IPR043128">
    <property type="entry name" value="Rev_trsase/Diguanyl_cyclase"/>
</dbReference>
<accession>A0ABD1KF67</accession>
<keyword evidence="2" id="KW-0548">Nucleotidyltransferase</keyword>
<protein>
    <recommendedName>
        <fullName evidence="7">Reverse transcriptase RNase H-like domain-containing protein</fullName>
    </recommendedName>
</protein>
<keyword evidence="4" id="KW-0255">Endonuclease</keyword>
<dbReference type="FunFam" id="3.10.20.370:FF:000001">
    <property type="entry name" value="Retrovirus-related Pol polyprotein from transposon 17.6-like protein"/>
    <property type="match status" value="1"/>
</dbReference>
<dbReference type="PANTHER" id="PTHR34072">
    <property type="entry name" value="ENZYMATIC POLYPROTEIN-RELATED"/>
    <property type="match status" value="1"/>
</dbReference>
<dbReference type="AlphaFoldDB" id="A0ABD1KF67"/>
<keyword evidence="5" id="KW-0378">Hydrolase</keyword>
<name>A0ABD1KF67_9TELE</name>
<gene>
    <name evidence="8" type="ORF">ACEWY4_007051</name>
</gene>
<evidence type="ECO:0000313" key="9">
    <source>
        <dbReference type="Proteomes" id="UP001591681"/>
    </source>
</evidence>
<dbReference type="GO" id="GO:0016787">
    <property type="term" value="F:hydrolase activity"/>
    <property type="evidence" value="ECO:0007669"/>
    <property type="project" value="UniProtKB-KW"/>
</dbReference>
<proteinExistence type="predicted"/>
<dbReference type="FunFam" id="3.30.70.270:FF:000020">
    <property type="entry name" value="Transposon Tf2-6 polyprotein-like Protein"/>
    <property type="match status" value="1"/>
</dbReference>
<keyword evidence="3" id="KW-0540">Nuclease</keyword>
<evidence type="ECO:0000256" key="3">
    <source>
        <dbReference type="ARBA" id="ARBA00022722"/>
    </source>
</evidence>
<keyword evidence="6" id="KW-0695">RNA-directed DNA polymerase</keyword>
<evidence type="ECO:0000313" key="8">
    <source>
        <dbReference type="EMBL" id="KAL2097844.1"/>
    </source>
</evidence>
<dbReference type="InterPro" id="IPR041373">
    <property type="entry name" value="RT_RNaseH"/>
</dbReference>
<keyword evidence="1" id="KW-0808">Transferase</keyword>
<evidence type="ECO:0000256" key="6">
    <source>
        <dbReference type="ARBA" id="ARBA00022918"/>
    </source>
</evidence>
<reference evidence="8 9" key="1">
    <citation type="submission" date="2024-09" db="EMBL/GenBank/DDBJ databases">
        <title>A chromosome-level genome assembly of Gray's grenadier anchovy, Coilia grayii.</title>
        <authorList>
            <person name="Fu Z."/>
        </authorList>
    </citation>
    <scope>NUCLEOTIDE SEQUENCE [LARGE SCALE GENOMIC DNA]</scope>
    <source>
        <strain evidence="8">G4</strain>
        <tissue evidence="8">Muscle</tissue>
    </source>
</reference>
<evidence type="ECO:0000256" key="4">
    <source>
        <dbReference type="ARBA" id="ARBA00022759"/>
    </source>
</evidence>
<sequence>MQPSKSSVQVSGPLRSAALLSKVEAIRGCPPPTTKRGVRSFLGLVGWYQPFISEFSSRAAVLTDLTRKNAPNKVCWTEASELAFQDLKDCMCQEPVLQSPDLELLFVVQTDASGVGLGAVLLQGECEDCKPVQYISRKLYPRETRYFTVEKECLAVKWALDTLRYYLVGKEFVLETDHRALQWLHKIKDSNARVTRWYMAMQPYQFSVRYRTGKSNVVADFLSREEGQS</sequence>
<dbReference type="EMBL" id="JBHFQA010000006">
    <property type="protein sequence ID" value="KAL2097844.1"/>
    <property type="molecule type" value="Genomic_DNA"/>
</dbReference>
<evidence type="ECO:0000256" key="2">
    <source>
        <dbReference type="ARBA" id="ARBA00022695"/>
    </source>
</evidence>
<dbReference type="Proteomes" id="UP001591681">
    <property type="component" value="Unassembled WGS sequence"/>
</dbReference>
<dbReference type="Pfam" id="PF17917">
    <property type="entry name" value="RT_RNaseH"/>
    <property type="match status" value="1"/>
</dbReference>
<feature type="domain" description="Reverse transcriptase RNase H-like" evidence="7">
    <location>
        <begin position="102"/>
        <end position="204"/>
    </location>
</feature>
<evidence type="ECO:0000259" key="7">
    <source>
        <dbReference type="Pfam" id="PF17917"/>
    </source>
</evidence>
<dbReference type="PANTHER" id="PTHR34072:SF52">
    <property type="entry name" value="RIBONUCLEASE H"/>
    <property type="match status" value="1"/>
</dbReference>
<dbReference type="InterPro" id="IPR043502">
    <property type="entry name" value="DNA/RNA_pol_sf"/>
</dbReference>
<keyword evidence="9" id="KW-1185">Reference proteome</keyword>